<reference evidence="3" key="1">
    <citation type="journal article" date="2019" name="Int. J. Syst. Evol. Microbiol.">
        <title>The Global Catalogue of Microorganisms (GCM) 10K type strain sequencing project: providing services to taxonomists for standard genome sequencing and annotation.</title>
        <authorList>
            <consortium name="The Broad Institute Genomics Platform"/>
            <consortium name="The Broad Institute Genome Sequencing Center for Infectious Disease"/>
            <person name="Wu L."/>
            <person name="Ma J."/>
        </authorList>
    </citation>
    <scope>NUCLEOTIDE SEQUENCE [LARGE SCALE GENOMIC DNA]</scope>
    <source>
        <strain evidence="3">KCTC 15012</strain>
    </source>
</reference>
<dbReference type="InterPro" id="IPR018530">
    <property type="entry name" value="SiaC"/>
</dbReference>
<organism evidence="2 3">
    <name type="scientific">Phaeospirillum tilakii</name>
    <dbReference type="NCBI Taxonomy" id="741673"/>
    <lineage>
        <taxon>Bacteria</taxon>
        <taxon>Pseudomonadati</taxon>
        <taxon>Pseudomonadota</taxon>
        <taxon>Alphaproteobacteria</taxon>
        <taxon>Rhodospirillales</taxon>
        <taxon>Rhodospirillaceae</taxon>
        <taxon>Phaeospirillum</taxon>
    </lineage>
</organism>
<dbReference type="Pfam" id="PF09345">
    <property type="entry name" value="SiaC"/>
    <property type="match status" value="1"/>
</dbReference>
<gene>
    <name evidence="2" type="ORF">ACFSNB_00200</name>
</gene>
<keyword evidence="3" id="KW-1185">Reference proteome</keyword>
<proteinExistence type="predicted"/>
<dbReference type="EMBL" id="JBHUIY010000001">
    <property type="protein sequence ID" value="MFD2232217.1"/>
    <property type="molecule type" value="Genomic_DNA"/>
</dbReference>
<name>A0ABW5C8G3_9PROT</name>
<dbReference type="RefSeq" id="WP_377313353.1">
    <property type="nucleotide sequence ID" value="NZ_JBHUIY010000001.1"/>
</dbReference>
<evidence type="ECO:0000259" key="1">
    <source>
        <dbReference type="Pfam" id="PF09345"/>
    </source>
</evidence>
<protein>
    <submittedName>
        <fullName evidence="2">DUF1987 domain-containing protein</fullName>
    </submittedName>
</protein>
<comment type="caution">
    <text evidence="2">The sequence shown here is derived from an EMBL/GenBank/DDBJ whole genome shotgun (WGS) entry which is preliminary data.</text>
</comment>
<accession>A0ABW5C8G3</accession>
<dbReference type="Proteomes" id="UP001597296">
    <property type="component" value="Unassembled WGS sequence"/>
</dbReference>
<sequence>MSSEVLRIAATERSPEIELDVERGLLRLRGESYPEDASSVFAPVFVALQAALANPAPTGLEAEFALIYFNSSSAKALMNMFLLLERAAASGIPVRVRWLYAAEDETMREFGEDFSEDLSHVAFDLVAVGAED</sequence>
<evidence type="ECO:0000313" key="3">
    <source>
        <dbReference type="Proteomes" id="UP001597296"/>
    </source>
</evidence>
<evidence type="ECO:0000313" key="2">
    <source>
        <dbReference type="EMBL" id="MFD2232217.1"/>
    </source>
</evidence>
<feature type="domain" description="SiaC family regulatory phosphoprotein" evidence="1">
    <location>
        <begin position="8"/>
        <end position="127"/>
    </location>
</feature>